<gene>
    <name evidence="3" type="ORF">OCTVUL_1B022965</name>
</gene>
<dbReference type="Gene3D" id="3.60.10.10">
    <property type="entry name" value="Endonuclease/exonuclease/phosphatase"/>
    <property type="match status" value="1"/>
</dbReference>
<dbReference type="InterPro" id="IPR010994">
    <property type="entry name" value="RuvA_2-like"/>
</dbReference>
<evidence type="ECO:0000313" key="3">
    <source>
        <dbReference type="EMBL" id="CAI9715528.1"/>
    </source>
</evidence>
<dbReference type="SMART" id="SM00278">
    <property type="entry name" value="HhH1"/>
    <property type="match status" value="4"/>
</dbReference>
<feature type="domain" description="Helix-hairpin-helix DNA-binding motif class 1" evidence="2">
    <location>
        <begin position="92"/>
        <end position="111"/>
    </location>
</feature>
<dbReference type="InterPro" id="IPR051675">
    <property type="entry name" value="Endo/Exo/Phosphatase_dom_1"/>
</dbReference>
<feature type="domain" description="Helix-hairpin-helix DNA-binding motif class 1" evidence="2">
    <location>
        <begin position="62"/>
        <end position="81"/>
    </location>
</feature>
<dbReference type="PANTHER" id="PTHR21180:SF32">
    <property type="entry name" value="ENDONUCLEASE_EXONUCLEASE_PHOSPHATASE FAMILY DOMAIN-CONTAINING PROTEIN 1"/>
    <property type="match status" value="1"/>
</dbReference>
<dbReference type="PANTHER" id="PTHR21180">
    <property type="entry name" value="ENDONUCLEASE/EXONUCLEASE/PHOSPHATASE FAMILY DOMAIN-CONTAINING PROTEIN 1"/>
    <property type="match status" value="1"/>
</dbReference>
<feature type="domain" description="Helix-hairpin-helix DNA-binding motif class 1" evidence="2">
    <location>
        <begin position="192"/>
        <end position="211"/>
    </location>
</feature>
<dbReference type="EMBL" id="OX597814">
    <property type="protein sequence ID" value="CAI9715528.1"/>
    <property type="molecule type" value="Genomic_DNA"/>
</dbReference>
<reference evidence="3" key="1">
    <citation type="submission" date="2023-08" db="EMBL/GenBank/DDBJ databases">
        <authorList>
            <person name="Alioto T."/>
            <person name="Alioto T."/>
            <person name="Gomez Garrido J."/>
        </authorList>
    </citation>
    <scope>NUCLEOTIDE SEQUENCE</scope>
</reference>
<dbReference type="InterPro" id="IPR003583">
    <property type="entry name" value="Hlx-hairpin-Hlx_DNA-bd_motif"/>
</dbReference>
<dbReference type="InterPro" id="IPR036691">
    <property type="entry name" value="Endo/exonu/phosph_ase_sf"/>
</dbReference>
<sequence length="614" mass="68773">MGGMNSCCLPQKFAFKDGEHSSSFSSSRYHGRNFSAAFNLSSLGDEGDNNQGLININNSTEEELMTLPGINRSIAQNIIEYRCRIGGFKKIEDLALVSGVGAAKLSVLRQEICVSTKKGSSHDSSPCSSSQDVNSNEHCIKDIRRSNSSNQLHVNVNIANVFQLMKIKGVDQTVAENIVSYRDKKGHYKTIEDLLKVKSISAGLLGAIRHNLILSDTGSNTAVVSTTTNRTRSTTLRDSHTNDYFYNLINKDSDMSSLTKPDDSLHELIQLLGPLAKKSVRPKVQSFPFRRNNISALRIATWNLDGCSFEKISNPGVCDVICMTVLENGLGLLAFQEITDMQALKKICDELNHPRLSNVRKWKGKNRKWEYVMANPNIENVEHSGFIYDVEQGVKLTGTNLQNIKPSQECPFECQALSGFFQVKNFHFIFVNVYHKLASIKDFHKENHTGHMANILHNIKNISTEENHIIIFGNLDVELGLEVKELLQEHGYIQCVVTEKPSMLPLELNRSVSQPHLKRSNSRYNSSVSLCSHLACSKTMAGNIWFNKNSKHLYTGYNEIISKGLTNILIPNGWSWGGAVSKYYPAWAEFYTENNLSQQCFTPGLESIRFTLTD</sequence>
<dbReference type="Pfam" id="PF12836">
    <property type="entry name" value="HHH_3"/>
    <property type="match status" value="2"/>
</dbReference>
<name>A0AA36AHD7_OCTVU</name>
<evidence type="ECO:0000313" key="4">
    <source>
        <dbReference type="Proteomes" id="UP001162480"/>
    </source>
</evidence>
<dbReference type="Proteomes" id="UP001162480">
    <property type="component" value="Chromosome 1"/>
</dbReference>
<protein>
    <recommendedName>
        <fullName evidence="1">Endonuclease/exonuclease/phosphatase family domain-containing protein 1</fullName>
    </recommendedName>
</protein>
<dbReference type="SUPFAM" id="SSF56219">
    <property type="entry name" value="DNase I-like"/>
    <property type="match status" value="1"/>
</dbReference>
<dbReference type="SUPFAM" id="SSF47781">
    <property type="entry name" value="RuvA domain 2-like"/>
    <property type="match status" value="2"/>
</dbReference>
<evidence type="ECO:0000259" key="2">
    <source>
        <dbReference type="SMART" id="SM00278"/>
    </source>
</evidence>
<feature type="domain" description="Helix-hairpin-helix DNA-binding motif class 1" evidence="2">
    <location>
        <begin position="162"/>
        <end position="181"/>
    </location>
</feature>
<keyword evidence="4" id="KW-1185">Reference proteome</keyword>
<dbReference type="Gene3D" id="1.10.150.280">
    <property type="entry name" value="AF1531-like domain"/>
    <property type="match status" value="1"/>
</dbReference>
<accession>A0AA36AHD7</accession>
<dbReference type="GO" id="GO:0003677">
    <property type="term" value="F:DNA binding"/>
    <property type="evidence" value="ECO:0007669"/>
    <property type="project" value="InterPro"/>
</dbReference>
<dbReference type="GO" id="GO:0004519">
    <property type="term" value="F:endonuclease activity"/>
    <property type="evidence" value="ECO:0007669"/>
    <property type="project" value="UniProtKB-KW"/>
</dbReference>
<dbReference type="Gene3D" id="1.10.150.320">
    <property type="entry name" value="Photosystem II 12 kDa extrinsic protein"/>
    <property type="match status" value="1"/>
</dbReference>
<dbReference type="GO" id="GO:0005886">
    <property type="term" value="C:plasma membrane"/>
    <property type="evidence" value="ECO:0007669"/>
    <property type="project" value="TreeGrafter"/>
</dbReference>
<evidence type="ECO:0000256" key="1">
    <source>
        <dbReference type="ARBA" id="ARBA00015260"/>
    </source>
</evidence>
<dbReference type="AlphaFoldDB" id="A0AA36AHD7"/>
<proteinExistence type="predicted"/>
<organism evidence="3 4">
    <name type="scientific">Octopus vulgaris</name>
    <name type="common">Common octopus</name>
    <dbReference type="NCBI Taxonomy" id="6645"/>
    <lineage>
        <taxon>Eukaryota</taxon>
        <taxon>Metazoa</taxon>
        <taxon>Spiralia</taxon>
        <taxon>Lophotrochozoa</taxon>
        <taxon>Mollusca</taxon>
        <taxon>Cephalopoda</taxon>
        <taxon>Coleoidea</taxon>
        <taxon>Octopodiformes</taxon>
        <taxon>Octopoda</taxon>
        <taxon>Incirrata</taxon>
        <taxon>Octopodidae</taxon>
        <taxon>Octopus</taxon>
    </lineage>
</organism>
<dbReference type="GO" id="GO:0006281">
    <property type="term" value="P:DNA repair"/>
    <property type="evidence" value="ECO:0007669"/>
    <property type="project" value="InterPro"/>
</dbReference>